<accession>A0A7R8W7N7</accession>
<name>A0A7R8W7N7_9CRUS</name>
<evidence type="ECO:0000313" key="2">
    <source>
        <dbReference type="EMBL" id="CAD7223932.1"/>
    </source>
</evidence>
<dbReference type="EMBL" id="OB660277">
    <property type="protein sequence ID" value="CAD7223932.1"/>
    <property type="molecule type" value="Genomic_DNA"/>
</dbReference>
<gene>
    <name evidence="2" type="ORF">CTOB1V02_LOCUS1904</name>
</gene>
<reference evidence="2" key="1">
    <citation type="submission" date="2020-11" db="EMBL/GenBank/DDBJ databases">
        <authorList>
            <person name="Tran Van P."/>
        </authorList>
    </citation>
    <scope>NUCLEOTIDE SEQUENCE</scope>
</reference>
<dbReference type="OrthoDB" id="6369769at2759"/>
<evidence type="ECO:0000256" key="1">
    <source>
        <dbReference type="SAM" id="MobiDB-lite"/>
    </source>
</evidence>
<feature type="region of interest" description="Disordered" evidence="1">
    <location>
        <begin position="1"/>
        <end position="41"/>
    </location>
</feature>
<protein>
    <submittedName>
        <fullName evidence="2">Uncharacterized protein</fullName>
    </submittedName>
</protein>
<proteinExistence type="predicted"/>
<organism evidence="2">
    <name type="scientific">Cyprideis torosa</name>
    <dbReference type="NCBI Taxonomy" id="163714"/>
    <lineage>
        <taxon>Eukaryota</taxon>
        <taxon>Metazoa</taxon>
        <taxon>Ecdysozoa</taxon>
        <taxon>Arthropoda</taxon>
        <taxon>Crustacea</taxon>
        <taxon>Oligostraca</taxon>
        <taxon>Ostracoda</taxon>
        <taxon>Podocopa</taxon>
        <taxon>Podocopida</taxon>
        <taxon>Cytherocopina</taxon>
        <taxon>Cytheroidea</taxon>
        <taxon>Cytherideidae</taxon>
        <taxon>Cyprideis</taxon>
    </lineage>
</organism>
<sequence>MRSAMRCVPMQVHAKRRSKGEPVEISRKKRRRGGEGVHEEKEKLWESDIRALRSMYDTRLRTAQQRAIRAEQTYLAQNNQVGMKQWLIPATVEPPVVDSIRMGASTSKQALL</sequence>
<dbReference type="AlphaFoldDB" id="A0A7R8W7N7"/>